<protein>
    <submittedName>
        <fullName evidence="1">Uncharacterized protein</fullName>
    </submittedName>
</protein>
<evidence type="ECO:0000313" key="1">
    <source>
        <dbReference type="EMBL" id="SVA85985.1"/>
    </source>
</evidence>
<accession>A0A381Z9K0</accession>
<gene>
    <name evidence="1" type="ORF">METZ01_LOCUS138839</name>
</gene>
<name>A0A381Z9K0_9ZZZZ</name>
<reference evidence="1" key="1">
    <citation type="submission" date="2018-05" db="EMBL/GenBank/DDBJ databases">
        <authorList>
            <person name="Lanie J.A."/>
            <person name="Ng W.-L."/>
            <person name="Kazmierczak K.M."/>
            <person name="Andrzejewski T.M."/>
            <person name="Davidsen T.M."/>
            <person name="Wayne K.J."/>
            <person name="Tettelin H."/>
            <person name="Glass J.I."/>
            <person name="Rusch D."/>
            <person name="Podicherti R."/>
            <person name="Tsui H.-C.T."/>
            <person name="Winkler M.E."/>
        </authorList>
    </citation>
    <scope>NUCLEOTIDE SEQUENCE</scope>
</reference>
<dbReference type="AlphaFoldDB" id="A0A381Z9K0"/>
<proteinExistence type="predicted"/>
<sequence length="142" mass="16896">MRWLLITYIAYIVSCTEPVEYVTRELTIWNKYVSNGYDNYDDEIEVNLKLGSQGWFWLYDSGDRVKIYSNRSFSWKFKFPEDFDSLYVHARFYYTKDLIIELVNADSALRMDSDKTLMFWNCGDTTVTEYPFPACLTEVDSL</sequence>
<organism evidence="1">
    <name type="scientific">marine metagenome</name>
    <dbReference type="NCBI Taxonomy" id="408172"/>
    <lineage>
        <taxon>unclassified sequences</taxon>
        <taxon>metagenomes</taxon>
        <taxon>ecological metagenomes</taxon>
    </lineage>
</organism>
<dbReference type="EMBL" id="UINC01020485">
    <property type="protein sequence ID" value="SVA85985.1"/>
    <property type="molecule type" value="Genomic_DNA"/>
</dbReference>